<reference evidence="2 3" key="1">
    <citation type="submission" date="2024-01" db="EMBL/GenBank/DDBJ databases">
        <title>A telomere-to-telomere, gap-free genome of sweet tea (Lithocarpus litseifolius).</title>
        <authorList>
            <person name="Zhou J."/>
        </authorList>
    </citation>
    <scope>NUCLEOTIDE SEQUENCE [LARGE SCALE GENOMIC DNA]</scope>
    <source>
        <strain evidence="2">Zhou-2022a</strain>
        <tissue evidence="2">Leaf</tissue>
    </source>
</reference>
<organism evidence="2 3">
    <name type="scientific">Lithocarpus litseifolius</name>
    <dbReference type="NCBI Taxonomy" id="425828"/>
    <lineage>
        <taxon>Eukaryota</taxon>
        <taxon>Viridiplantae</taxon>
        <taxon>Streptophyta</taxon>
        <taxon>Embryophyta</taxon>
        <taxon>Tracheophyta</taxon>
        <taxon>Spermatophyta</taxon>
        <taxon>Magnoliopsida</taxon>
        <taxon>eudicotyledons</taxon>
        <taxon>Gunneridae</taxon>
        <taxon>Pentapetalae</taxon>
        <taxon>rosids</taxon>
        <taxon>fabids</taxon>
        <taxon>Fagales</taxon>
        <taxon>Fagaceae</taxon>
        <taxon>Lithocarpus</taxon>
    </lineage>
</organism>
<protein>
    <submittedName>
        <fullName evidence="2">Uncharacterized protein</fullName>
    </submittedName>
</protein>
<proteinExistence type="predicted"/>
<feature type="region of interest" description="Disordered" evidence="1">
    <location>
        <begin position="152"/>
        <end position="194"/>
    </location>
</feature>
<feature type="compositionally biased region" description="Basic residues" evidence="1">
    <location>
        <begin position="167"/>
        <end position="186"/>
    </location>
</feature>
<name>A0AAW2C2A8_9ROSI</name>
<evidence type="ECO:0000256" key="1">
    <source>
        <dbReference type="SAM" id="MobiDB-lite"/>
    </source>
</evidence>
<evidence type="ECO:0000313" key="3">
    <source>
        <dbReference type="Proteomes" id="UP001459277"/>
    </source>
</evidence>
<accession>A0AAW2C2A8</accession>
<evidence type="ECO:0000313" key="2">
    <source>
        <dbReference type="EMBL" id="KAK9991747.1"/>
    </source>
</evidence>
<dbReference type="AlphaFoldDB" id="A0AAW2C2A8"/>
<sequence length="194" mass="21826">MALKAKSSDTDDSSDDKDSKMKSYITRLATKKLSDVELDQEELSTKFDEANQTIGALRFENNFLAEKTKKLKVKLFQIRAQLGRTSNAKLDEMLSFQKSTSDRTYLGYDFSSHNIASSSTIVFVSPANNVNPKSNDVKTILVSENIDKEKSILGAPPKLDKKETRNPKTKKGNNQKSKQKKQHLCHHCGATWHT</sequence>
<keyword evidence="3" id="KW-1185">Reference proteome</keyword>
<dbReference type="EMBL" id="JAZDWU010000009">
    <property type="protein sequence ID" value="KAK9991747.1"/>
    <property type="molecule type" value="Genomic_DNA"/>
</dbReference>
<comment type="caution">
    <text evidence="2">The sequence shown here is derived from an EMBL/GenBank/DDBJ whole genome shotgun (WGS) entry which is preliminary data.</text>
</comment>
<dbReference type="Proteomes" id="UP001459277">
    <property type="component" value="Unassembled WGS sequence"/>
</dbReference>
<gene>
    <name evidence="2" type="ORF">SO802_026732</name>
</gene>